<dbReference type="SUPFAM" id="SSF47336">
    <property type="entry name" value="ACP-like"/>
    <property type="match status" value="1"/>
</dbReference>
<dbReference type="InterPro" id="IPR036736">
    <property type="entry name" value="ACP-like_sf"/>
</dbReference>
<accession>A0A8H5BIK8</accession>
<gene>
    <name evidence="4" type="ORF">D9619_011223</name>
</gene>
<dbReference type="SMART" id="SM00823">
    <property type="entry name" value="PKS_PP"/>
    <property type="match status" value="1"/>
</dbReference>
<dbReference type="Gene3D" id="3.40.50.720">
    <property type="entry name" value="NAD(P)-binding Rossmann-like Domain"/>
    <property type="match status" value="1"/>
</dbReference>
<evidence type="ECO:0000256" key="1">
    <source>
        <dbReference type="ARBA" id="ARBA00022450"/>
    </source>
</evidence>
<dbReference type="InterPro" id="IPR000873">
    <property type="entry name" value="AMP-dep_synth/lig_dom"/>
</dbReference>
<dbReference type="GO" id="GO:0031177">
    <property type="term" value="F:phosphopantetheine binding"/>
    <property type="evidence" value="ECO:0007669"/>
    <property type="project" value="InterPro"/>
</dbReference>
<dbReference type="InterPro" id="IPR036291">
    <property type="entry name" value="NAD(P)-bd_dom_sf"/>
</dbReference>
<dbReference type="InterPro" id="IPR020806">
    <property type="entry name" value="PKS_PP-bd"/>
</dbReference>
<dbReference type="Pfam" id="PF00501">
    <property type="entry name" value="AMP-binding"/>
    <property type="match status" value="1"/>
</dbReference>
<evidence type="ECO:0000313" key="5">
    <source>
        <dbReference type="Proteomes" id="UP000567179"/>
    </source>
</evidence>
<dbReference type="PROSITE" id="PS00455">
    <property type="entry name" value="AMP_BINDING"/>
    <property type="match status" value="1"/>
</dbReference>
<reference evidence="4 5" key="1">
    <citation type="journal article" date="2020" name="ISME J.">
        <title>Uncovering the hidden diversity of litter-decomposition mechanisms in mushroom-forming fungi.</title>
        <authorList>
            <person name="Floudas D."/>
            <person name="Bentzer J."/>
            <person name="Ahren D."/>
            <person name="Johansson T."/>
            <person name="Persson P."/>
            <person name="Tunlid A."/>
        </authorList>
    </citation>
    <scope>NUCLEOTIDE SEQUENCE [LARGE SCALE GENOMIC DNA]</scope>
    <source>
        <strain evidence="4 5">CBS 101986</strain>
    </source>
</reference>
<dbReference type="InterPro" id="IPR013120">
    <property type="entry name" value="FAR_NAD-bd"/>
</dbReference>
<keyword evidence="2" id="KW-0597">Phosphoprotein</keyword>
<dbReference type="Proteomes" id="UP000567179">
    <property type="component" value="Unassembled WGS sequence"/>
</dbReference>
<dbReference type="Gene3D" id="3.40.50.12780">
    <property type="entry name" value="N-terminal domain of ligase-like"/>
    <property type="match status" value="1"/>
</dbReference>
<dbReference type="AlphaFoldDB" id="A0A8H5BIK8"/>
<dbReference type="InterPro" id="IPR042099">
    <property type="entry name" value="ANL_N_sf"/>
</dbReference>
<comment type="caution">
    <text evidence="4">The sequence shown here is derived from an EMBL/GenBank/DDBJ whole genome shotgun (WGS) entry which is preliminary data.</text>
</comment>
<dbReference type="EMBL" id="JAACJJ010000016">
    <property type="protein sequence ID" value="KAF5324079.1"/>
    <property type="molecule type" value="Genomic_DNA"/>
</dbReference>
<dbReference type="SUPFAM" id="SSF51735">
    <property type="entry name" value="NAD(P)-binding Rossmann-fold domains"/>
    <property type="match status" value="1"/>
</dbReference>
<dbReference type="Pfam" id="PF07993">
    <property type="entry name" value="NAD_binding_4"/>
    <property type="match status" value="1"/>
</dbReference>
<dbReference type="PANTHER" id="PTHR43439">
    <property type="entry name" value="PHENYLACETATE-COENZYME A LIGASE"/>
    <property type="match status" value="1"/>
</dbReference>
<keyword evidence="5" id="KW-1185">Reference proteome</keyword>
<keyword evidence="1" id="KW-0596">Phosphopantetheine</keyword>
<sequence>MFVYLSPQASAYYFPRNLPSHYTIMSNPSVPPTDGTVTLPEAFAFHAKHNSDRTLYAFHKDGADDLTNVNYFEFLRAADRVAHYIRPGRRGPEAEVMAVVALSDTLLYTATIIGLLRAGIVPHLMSPRNTAAAVIKMMKETGCHKLLTTQHTLKSLLTEIKTELAKDAYDLEVVEMPPLYDIYPKLGHETPDDVFEEYPPVPVRPDIDETMLYLHSSGSTGFPKSIRESFRMFCHWGSMPSISDVMYYSVGCMSLPPFHTLGIISQLIRPAYGLNIITLYPPIAASPTQLPVMPTPENIIEHLRRTKAESLVSIPALFQIWAQDPETVKFLATLRMATFSGGPVPSKLGNYLIDSGVNLASAYGGTEFGPPTYPTRRAPGENGWEYVSLWDNAQVNWEPQGDGTYECQFLTNPNHSLPVENMDNIKGYATSDVFVPHPTAPGFWKIVGRKDDVIIHTSGEKTVPAPMENVISHSPYVMGVIMFGREHDQPGVLIELEPSHAIDPSIEADLVAARNMLWPVVEDANKLAPAFSRIFKELILFVDPKKPLMRAAKGTVLRKAGLAQYKDEIEALYATIEAAGGGEAVEPPPSWSEKDTAEWLSTQIHDILPNMSFKADDDLFNQGMDSLGATILRRRIHGTLQSDKSSAPAAEFVNQNTIYSYPTVDALAEFLASTVRDPSSAATSSAPRGVDAIEAMIAKHTAGLDAPLVAGRVPDKNKLHVLITGTTGNLGSQVLESMLTDERVEKVYALNRPAGGNAMKKHLERFADKGFDGGLLSSSKLVLLEGDVAKGELGLSKEVYEELRDNITVIIHSAWRLDFNLSLASFEPNVHGTRHLIDLACSGPYAGNVKFLFTSSIAQALSWDKSQGDYPEKIVADAKYAVAIGYGESKYVAERSGLKATSFRIGQITGGKPNGAWATSDWVPNMVKSSLALNALPAQVGTANWVPMDGVAGTLLDVAFSNESPEALNLVHPRPVPFESIISSVSNALVEEGVTDSALPIIDFSEWFSRLDAAATGASDEDIKAIPAIKLLNFFRATARGDDAHRVSLSQGETSGGPVNFSTKRVELISGTMRNLAPTDNTLALSWVRYWKRAGLFD</sequence>
<dbReference type="OrthoDB" id="429813at2759"/>
<dbReference type="InterPro" id="IPR051414">
    <property type="entry name" value="Adenylate-forming_Reductase"/>
</dbReference>
<evidence type="ECO:0000256" key="2">
    <source>
        <dbReference type="ARBA" id="ARBA00022553"/>
    </source>
</evidence>
<proteinExistence type="predicted"/>
<evidence type="ECO:0000313" key="4">
    <source>
        <dbReference type="EMBL" id="KAF5324079.1"/>
    </source>
</evidence>
<evidence type="ECO:0000259" key="3">
    <source>
        <dbReference type="SMART" id="SM00823"/>
    </source>
</evidence>
<organism evidence="4 5">
    <name type="scientific">Psilocybe cf. subviscida</name>
    <dbReference type="NCBI Taxonomy" id="2480587"/>
    <lineage>
        <taxon>Eukaryota</taxon>
        <taxon>Fungi</taxon>
        <taxon>Dikarya</taxon>
        <taxon>Basidiomycota</taxon>
        <taxon>Agaricomycotina</taxon>
        <taxon>Agaricomycetes</taxon>
        <taxon>Agaricomycetidae</taxon>
        <taxon>Agaricales</taxon>
        <taxon>Agaricineae</taxon>
        <taxon>Strophariaceae</taxon>
        <taxon>Psilocybe</taxon>
    </lineage>
</organism>
<dbReference type="Gene3D" id="1.10.1200.10">
    <property type="entry name" value="ACP-like"/>
    <property type="match status" value="1"/>
</dbReference>
<dbReference type="PANTHER" id="PTHR43439:SF2">
    <property type="entry name" value="ENZYME, PUTATIVE (JCVI)-RELATED"/>
    <property type="match status" value="1"/>
</dbReference>
<dbReference type="Pfam" id="PF23562">
    <property type="entry name" value="AMP-binding_C_3"/>
    <property type="match status" value="1"/>
</dbReference>
<feature type="domain" description="Polyketide synthase-like phosphopantetheine-binding" evidence="3">
    <location>
        <begin position="597"/>
        <end position="675"/>
    </location>
</feature>
<dbReference type="SUPFAM" id="SSF56801">
    <property type="entry name" value="Acetyl-CoA synthetase-like"/>
    <property type="match status" value="1"/>
</dbReference>
<dbReference type="InterPro" id="IPR020845">
    <property type="entry name" value="AMP-binding_CS"/>
</dbReference>
<protein>
    <recommendedName>
        <fullName evidence="3">Polyketide synthase-like phosphopantetheine-binding domain-containing protein</fullName>
    </recommendedName>
</protein>
<name>A0A8H5BIK8_9AGAR</name>